<dbReference type="STRING" id="92696.A0A4R0RVX3"/>
<feature type="compositionally biased region" description="Pro residues" evidence="7">
    <location>
        <begin position="657"/>
        <end position="668"/>
    </location>
</feature>
<keyword evidence="10" id="KW-1185">Reference proteome</keyword>
<feature type="region of interest" description="Disordered" evidence="7">
    <location>
        <begin position="838"/>
        <end position="890"/>
    </location>
</feature>
<feature type="compositionally biased region" description="Acidic residues" evidence="7">
    <location>
        <begin position="547"/>
        <end position="556"/>
    </location>
</feature>
<keyword evidence="4" id="KW-0256">Endoplasmic reticulum</keyword>
<dbReference type="Proteomes" id="UP000292702">
    <property type="component" value="Unassembled WGS sequence"/>
</dbReference>
<feature type="compositionally biased region" description="Low complexity" evidence="7">
    <location>
        <begin position="557"/>
        <end position="566"/>
    </location>
</feature>
<evidence type="ECO:0000256" key="8">
    <source>
        <dbReference type="SAM" id="Phobius"/>
    </source>
</evidence>
<dbReference type="EMBL" id="RWJN01000007">
    <property type="protein sequence ID" value="TCD71352.1"/>
    <property type="molecule type" value="Genomic_DNA"/>
</dbReference>
<dbReference type="PANTHER" id="PTHR13505">
    <property type="entry name" value="TRANSMEMBRANE PROTEIN 208"/>
    <property type="match status" value="1"/>
</dbReference>
<feature type="compositionally biased region" description="Polar residues" evidence="7">
    <location>
        <begin position="513"/>
        <end position="525"/>
    </location>
</feature>
<evidence type="ECO:0000256" key="6">
    <source>
        <dbReference type="ARBA" id="ARBA00023136"/>
    </source>
</evidence>
<feature type="transmembrane region" description="Helical" evidence="8">
    <location>
        <begin position="20"/>
        <end position="38"/>
    </location>
</feature>
<evidence type="ECO:0000256" key="3">
    <source>
        <dbReference type="ARBA" id="ARBA00022692"/>
    </source>
</evidence>
<protein>
    <submittedName>
        <fullName evidence="9">Uncharacterized protein</fullName>
    </submittedName>
</protein>
<evidence type="ECO:0000256" key="5">
    <source>
        <dbReference type="ARBA" id="ARBA00022989"/>
    </source>
</evidence>
<evidence type="ECO:0000256" key="2">
    <source>
        <dbReference type="ARBA" id="ARBA00009950"/>
    </source>
</evidence>
<feature type="transmembrane region" description="Helical" evidence="8">
    <location>
        <begin position="50"/>
        <end position="67"/>
    </location>
</feature>
<comment type="similarity">
    <text evidence="2">Belongs to the TMEM208 family.</text>
</comment>
<comment type="subcellular location">
    <subcellularLocation>
        <location evidence="1">Endoplasmic reticulum membrane</location>
        <topology evidence="1">Multi-pass membrane protein</topology>
    </subcellularLocation>
</comment>
<dbReference type="GO" id="GO:0005773">
    <property type="term" value="C:vacuole"/>
    <property type="evidence" value="ECO:0007669"/>
    <property type="project" value="GOC"/>
</dbReference>
<evidence type="ECO:0000256" key="4">
    <source>
        <dbReference type="ARBA" id="ARBA00022824"/>
    </source>
</evidence>
<proteinExistence type="inferred from homology"/>
<keyword evidence="6 8" id="KW-0472">Membrane</keyword>
<feature type="compositionally biased region" description="Basic and acidic residues" evidence="7">
    <location>
        <begin position="856"/>
        <end position="876"/>
    </location>
</feature>
<accession>A0A4R0RVX3</accession>
<keyword evidence="3 8" id="KW-0812">Transmembrane</keyword>
<comment type="caution">
    <text evidence="9">The sequence shown here is derived from an EMBL/GenBank/DDBJ whole genome shotgun (WGS) entry which is preliminary data.</text>
</comment>
<evidence type="ECO:0000256" key="1">
    <source>
        <dbReference type="ARBA" id="ARBA00004477"/>
    </source>
</evidence>
<dbReference type="Pfam" id="PF05620">
    <property type="entry name" value="TMEM208_SND2"/>
    <property type="match status" value="1"/>
</dbReference>
<evidence type="ECO:0000256" key="7">
    <source>
        <dbReference type="SAM" id="MobiDB-lite"/>
    </source>
</evidence>
<dbReference type="Gene3D" id="6.10.140.1020">
    <property type="match status" value="1"/>
</dbReference>
<keyword evidence="5 8" id="KW-1133">Transmembrane helix</keyword>
<feature type="region of interest" description="Disordered" evidence="7">
    <location>
        <begin position="513"/>
        <end position="738"/>
    </location>
</feature>
<dbReference type="PANTHER" id="PTHR13505:SF7">
    <property type="entry name" value="TRANSMEMBRANE PROTEIN 208"/>
    <property type="match status" value="1"/>
</dbReference>
<organism evidence="9 10">
    <name type="scientific">Steccherinum ochraceum</name>
    <dbReference type="NCBI Taxonomy" id="92696"/>
    <lineage>
        <taxon>Eukaryota</taxon>
        <taxon>Fungi</taxon>
        <taxon>Dikarya</taxon>
        <taxon>Basidiomycota</taxon>
        <taxon>Agaricomycotina</taxon>
        <taxon>Agaricomycetes</taxon>
        <taxon>Polyporales</taxon>
        <taxon>Steccherinaceae</taxon>
        <taxon>Steccherinum</taxon>
    </lineage>
</organism>
<dbReference type="InterPro" id="IPR008506">
    <property type="entry name" value="SND2/TMEM208"/>
</dbReference>
<evidence type="ECO:0000313" key="10">
    <source>
        <dbReference type="Proteomes" id="UP000292702"/>
    </source>
</evidence>
<dbReference type="GO" id="GO:0006624">
    <property type="term" value="P:vacuolar protein processing"/>
    <property type="evidence" value="ECO:0007669"/>
    <property type="project" value="TreeGrafter"/>
</dbReference>
<dbReference type="OrthoDB" id="10012212at2759"/>
<sequence>MANASAKRVASQNAATIKNLRLGTLVSGVLALIFRLILRRGALSPKTFAFWIYVVSLVPSIFLTRYLERIGSPRFDAATGTLISSGEDLSHAGVLEWCFDVVYVTWACQIGSGALGTWFWWFYLVIPGYAAWKLWGSVISPLVLGRGSTQNTAEEIYPPVDATRTATPELLDTVASGPSSMHSTTCEPAHGPIAPGIMSESQSDTASFPQPGIQTNDESFNQQEDSIILDHITSQANSEATCFPEIYEDVSASPSGLQDAFTRLSSEVHSVGASARVQEEDSRRSLDILSPVKPQLNESSVSSLPGSGPMVLAASTALLDTLTSPSDYPTGMHPSEGDRLSVVDVCASAIPSASGSPIADDNFDISVADSPFPPDLAPSTPAAASQESQNAFGDLVSEAMYLLSPTPNQPSPAAPLVALDNIRSIHSSASDSVTESGPEAASSRLELLPPIPEVDKAVVPMFEDATFDSGAGGTCPDDTASPCLEICTDPDSPASQTSDASLRLVSDARSVPSNLSLSQDSSFITPNGHVEPDTDMAPTEPLLASQPDEDYEDASMPEELSSSPMPSSSPPPLFSSSPPAWDMPSTPPSSSPPMYKDSDENSLNGMKIDVAFATAESAPETTQEVETSDADSVKVSSPRSFDSVAKRASQNLDSPLLSPPRPPNPKRPTPASQQKQYKKLATAFRSPLISNGSPLLRKDGIYSNPGGQECPTSRAEVDPKPLISPPPVDHTSSKDFTPSAAKQFKSPLAAMKLPDTLTATSSSTTKPPSVHSASNMQNLMAQVQKLKHAIKIKHDADLGGQNDLEPLLTKWTTAGREVAWAVWEYVKDVDAQTGGAWGEGGNVNKRPFDDAWGDGGDAKRQKRDGWGWDQEDRAEGQEAEMVVDEEADAPTATNSLGTMLRYMGIAPETLGWDEAEGDFVDRD</sequence>
<reference evidence="9 10" key="1">
    <citation type="submission" date="2018-11" db="EMBL/GenBank/DDBJ databases">
        <title>Genome assembly of Steccherinum ochraceum LE-BIN_3174, the white-rot fungus of the Steccherinaceae family (The Residual Polyporoid clade, Polyporales, Basidiomycota).</title>
        <authorList>
            <person name="Fedorova T.V."/>
            <person name="Glazunova O.A."/>
            <person name="Landesman E.O."/>
            <person name="Moiseenko K.V."/>
            <person name="Psurtseva N.V."/>
            <person name="Savinova O.S."/>
            <person name="Shakhova N.V."/>
            <person name="Tyazhelova T.V."/>
            <person name="Vasina D.V."/>
        </authorList>
    </citation>
    <scope>NUCLEOTIDE SEQUENCE [LARGE SCALE GENOMIC DNA]</scope>
    <source>
        <strain evidence="9 10">LE-BIN_3174</strain>
    </source>
</reference>
<name>A0A4R0RVX3_9APHY</name>
<dbReference type="AlphaFoldDB" id="A0A4R0RVX3"/>
<feature type="region of interest" description="Disordered" evidence="7">
    <location>
        <begin position="358"/>
        <end position="388"/>
    </location>
</feature>
<dbReference type="GO" id="GO:0005789">
    <property type="term" value="C:endoplasmic reticulum membrane"/>
    <property type="evidence" value="ECO:0007669"/>
    <property type="project" value="UniProtKB-SubCell"/>
</dbReference>
<gene>
    <name evidence="9" type="ORF">EIP91_011123</name>
</gene>
<feature type="compositionally biased region" description="Acidic residues" evidence="7">
    <location>
        <begin position="877"/>
        <end position="888"/>
    </location>
</feature>
<evidence type="ECO:0000313" key="9">
    <source>
        <dbReference type="EMBL" id="TCD71352.1"/>
    </source>
</evidence>